<dbReference type="Pfam" id="PF20658">
    <property type="entry name" value="MSG_insertion"/>
    <property type="match status" value="1"/>
</dbReference>
<keyword evidence="3" id="KW-1185">Reference proteome</keyword>
<gene>
    <name evidence="2" type="ORF">KP803_14825</name>
</gene>
<dbReference type="PANTHER" id="PTHR42739:SF1">
    <property type="entry name" value="MALATE SYNTHASE G"/>
    <property type="match status" value="1"/>
</dbReference>
<evidence type="ECO:0000313" key="2">
    <source>
        <dbReference type="EMBL" id="MCK6264551.1"/>
    </source>
</evidence>
<dbReference type="GO" id="GO:0009436">
    <property type="term" value="P:glyoxylate catabolic process"/>
    <property type="evidence" value="ECO:0007669"/>
    <property type="project" value="TreeGrafter"/>
</dbReference>
<feature type="domain" description="Malate synthase G alpha-beta insertion" evidence="1">
    <location>
        <begin position="37"/>
        <end position="103"/>
    </location>
</feature>
<dbReference type="RefSeq" id="WP_248009632.1">
    <property type="nucleotide sequence ID" value="NZ_JAJHVV010000009.1"/>
</dbReference>
<dbReference type="InterPro" id="IPR048357">
    <property type="entry name" value="MSG_insertion"/>
</dbReference>
<dbReference type="GO" id="GO:0000287">
    <property type="term" value="F:magnesium ion binding"/>
    <property type="evidence" value="ECO:0007669"/>
    <property type="project" value="TreeGrafter"/>
</dbReference>
<proteinExistence type="predicted"/>
<sequence length="186" mass="21040">MNMLRFDKKETTTNNKPFIAEAVFAVETISAKQQNEKQVKAKQLLDKLFPLEHGSHQEVSGYMIDYRHMVAYFKDGSHSGLKNNRNFVAYTGEKEDPSSILFKDGNGSHVDVSFGCHKGTGCVELVDIDDIQLETCTNFTQEMVAMRHWVSLVQGDEKGKPSACSEDKEYTAKSGEDYTLEYCYNI</sequence>
<evidence type="ECO:0000313" key="3">
    <source>
        <dbReference type="Proteomes" id="UP001139559"/>
    </source>
</evidence>
<dbReference type="EMBL" id="JAJHVV010000009">
    <property type="protein sequence ID" value="MCK6264551.1"/>
    <property type="molecule type" value="Genomic_DNA"/>
</dbReference>
<dbReference type="InterPro" id="IPR011076">
    <property type="entry name" value="Malate_synth_sf"/>
</dbReference>
<dbReference type="SUPFAM" id="SSF51645">
    <property type="entry name" value="Malate synthase G"/>
    <property type="match status" value="1"/>
</dbReference>
<dbReference type="GO" id="GO:0004474">
    <property type="term" value="F:malate synthase activity"/>
    <property type="evidence" value="ECO:0007669"/>
    <property type="project" value="InterPro"/>
</dbReference>
<dbReference type="NCBIfam" id="NF006511">
    <property type="entry name" value="PRK08951.1"/>
    <property type="match status" value="1"/>
</dbReference>
<dbReference type="Gene3D" id="2.170.170.11">
    <property type="entry name" value="Malate synthase G - maily-beta sub-domain"/>
    <property type="match status" value="1"/>
</dbReference>
<comment type="caution">
    <text evidence="2">The sequence shown here is derived from an EMBL/GenBank/DDBJ whole genome shotgun (WGS) entry which is preliminary data.</text>
</comment>
<evidence type="ECO:0000259" key="1">
    <source>
        <dbReference type="Pfam" id="PF20658"/>
    </source>
</evidence>
<dbReference type="PANTHER" id="PTHR42739">
    <property type="entry name" value="MALATE SYNTHASE G"/>
    <property type="match status" value="1"/>
</dbReference>
<dbReference type="AlphaFoldDB" id="A0A9X1XLC1"/>
<dbReference type="GO" id="GO:0005829">
    <property type="term" value="C:cytosol"/>
    <property type="evidence" value="ECO:0007669"/>
    <property type="project" value="TreeGrafter"/>
</dbReference>
<dbReference type="GO" id="GO:0006097">
    <property type="term" value="P:glyoxylate cycle"/>
    <property type="evidence" value="ECO:0007669"/>
    <property type="project" value="InterPro"/>
</dbReference>
<organism evidence="2 3">
    <name type="scientific">Vibrio amylolyticus</name>
    <dbReference type="NCBI Taxonomy" id="2847292"/>
    <lineage>
        <taxon>Bacteria</taxon>
        <taxon>Pseudomonadati</taxon>
        <taxon>Pseudomonadota</taxon>
        <taxon>Gammaproteobacteria</taxon>
        <taxon>Vibrionales</taxon>
        <taxon>Vibrionaceae</taxon>
        <taxon>Vibrio</taxon>
    </lineage>
</organism>
<dbReference type="InterPro" id="IPR006253">
    <property type="entry name" value="Malate_synthG"/>
</dbReference>
<reference evidence="2" key="1">
    <citation type="submission" date="2021-11" db="EMBL/GenBank/DDBJ databases">
        <title>Vibrio ZSDE26 sp. nov. and Vibrio ZSDZ34 sp. nov., isolated from coastal seawater in Qingdao.</title>
        <authorList>
            <person name="Zhang P."/>
        </authorList>
    </citation>
    <scope>NUCLEOTIDE SEQUENCE</scope>
    <source>
        <strain evidence="2">ZSDE26</strain>
    </source>
</reference>
<name>A0A9X1XLC1_9VIBR</name>
<accession>A0A9X1XLC1</accession>
<dbReference type="Proteomes" id="UP001139559">
    <property type="component" value="Unassembled WGS sequence"/>
</dbReference>
<protein>
    <recommendedName>
        <fullName evidence="1">Malate synthase G alpha-beta insertion domain-containing protein</fullName>
    </recommendedName>
</protein>